<dbReference type="AlphaFoldDB" id="F9W806"/>
<proteinExistence type="predicted"/>
<dbReference type="Proteomes" id="UP000000702">
    <property type="component" value="Unassembled WGS sequence"/>
</dbReference>
<feature type="region of interest" description="Disordered" evidence="2">
    <location>
        <begin position="307"/>
        <end position="341"/>
    </location>
</feature>
<feature type="coiled-coil region" evidence="1">
    <location>
        <begin position="109"/>
        <end position="136"/>
    </location>
</feature>
<organism evidence="4 5">
    <name type="scientific">Trypanosoma congolense (strain IL3000)</name>
    <dbReference type="NCBI Taxonomy" id="1068625"/>
    <lineage>
        <taxon>Eukaryota</taxon>
        <taxon>Discoba</taxon>
        <taxon>Euglenozoa</taxon>
        <taxon>Kinetoplastea</taxon>
        <taxon>Metakinetoplastina</taxon>
        <taxon>Trypanosomatida</taxon>
        <taxon>Trypanosomatidae</taxon>
        <taxon>Trypanosoma</taxon>
        <taxon>Nannomonas</taxon>
    </lineage>
</organism>
<accession>F9W806</accession>
<name>F9W806_TRYCI</name>
<sequence>MIMIKTFLLVALVFCVGLGSGQPSAAEFNLFCRILAEASDMMYGPGYVYDENADRETIKEMTVLYNATTANMKDFGNSLWDRKEFLKEHPPPMNPKNREAAHREIKNFIDKVEQKIEDNRKMAEEVNEKIKEAQLSVAQGIYGGNVTEVPKQDGNLTEILSNTESIFNNHNSATKSCGNSTGTGKTLLNDFFVCVWETVSQRVRGPVTVPSCHPRRAATIAAIRIAAALIPVAIIAATPNCCGCGWKQMKYQTAGRPALSLADSIKAIEEVCNEELMAEVKQTKDMNGLLAEYVGLIGEGAAKDQPNGKKIFGHSRRSKGNNNKVTKCDGSGDGSGDGNNGAQETANANICVDYSNHFKDDKYDIPWHNKFRNYTNLMEQAKNLEEKILKNRAALLLLKTEAWIAYSREKDDETSNIDDMNVSNLLDGTQLPPSLPLSYLAIFF</sequence>
<reference evidence="5" key="1">
    <citation type="submission" date="2011-07" db="EMBL/GenBank/DDBJ databases">
        <title>Divergent evolution of antigenic variation in African trypanosomes.</title>
        <authorList>
            <person name="Jackson A.P."/>
            <person name="Berry A."/>
            <person name="Allison H.C."/>
            <person name="Burton P."/>
            <person name="Anderson J."/>
            <person name="Aslett M."/>
            <person name="Brown R."/>
            <person name="Corton N."/>
            <person name="Harris D."/>
            <person name="Hauser H."/>
            <person name="Gamble J."/>
            <person name="Gilderthorp R."/>
            <person name="McQuillan J."/>
            <person name="Quail M.A."/>
            <person name="Sanders M."/>
            <person name="Van Tonder A."/>
            <person name="Ginger M.L."/>
            <person name="Donelson J.E."/>
            <person name="Field M.C."/>
            <person name="Barry J.D."/>
            <person name="Berriman M."/>
            <person name="Hertz-Fowler C."/>
        </authorList>
    </citation>
    <scope>NUCLEOTIDE SEQUENCE [LARGE SCALE GENOMIC DNA]</scope>
    <source>
        <strain evidence="5">IL3000</strain>
    </source>
</reference>
<keyword evidence="3" id="KW-0732">Signal</keyword>
<feature type="chain" id="PRO_5003389980" evidence="3">
    <location>
        <begin position="22"/>
        <end position="444"/>
    </location>
</feature>
<evidence type="ECO:0000313" key="4">
    <source>
        <dbReference type="EMBL" id="CCD13330.1"/>
    </source>
</evidence>
<reference evidence="4 5" key="2">
    <citation type="journal article" date="2012" name="Proc. Natl. Acad. Sci. U.S.A.">
        <title>Antigenic diversity is generated by distinct evolutionary mechanisms in African trypanosome species.</title>
        <authorList>
            <person name="Jackson A.P."/>
            <person name="Berry A."/>
            <person name="Aslett M."/>
            <person name="Allison H.C."/>
            <person name="Burton P."/>
            <person name="Vavrova-Anderson J."/>
            <person name="Brown R."/>
            <person name="Browne H."/>
            <person name="Corton N."/>
            <person name="Hauser H."/>
            <person name="Gamble J."/>
            <person name="Gilderthorp R."/>
            <person name="Marcello L."/>
            <person name="McQuillan J."/>
            <person name="Otto T.D."/>
            <person name="Quail M.A."/>
            <person name="Sanders M.J."/>
            <person name="van Tonder A."/>
            <person name="Ginger M.L."/>
            <person name="Field M.C."/>
            <person name="Barry J.D."/>
            <person name="Hertz-Fowler C."/>
            <person name="Berriman M."/>
        </authorList>
    </citation>
    <scope>NUCLEOTIDE SEQUENCE [LARGE SCALE GENOMIC DNA]</scope>
    <source>
        <strain evidence="4 5">IL3000</strain>
    </source>
</reference>
<evidence type="ECO:0000313" key="5">
    <source>
        <dbReference type="Proteomes" id="UP000000702"/>
    </source>
</evidence>
<evidence type="ECO:0000256" key="2">
    <source>
        <dbReference type="SAM" id="MobiDB-lite"/>
    </source>
</evidence>
<protein>
    <submittedName>
        <fullName evidence="4">Variant surface glycoprotein</fullName>
    </submittedName>
</protein>
<keyword evidence="5" id="KW-1185">Reference proteome</keyword>
<keyword evidence="1" id="KW-0175">Coiled coil</keyword>
<evidence type="ECO:0000256" key="3">
    <source>
        <dbReference type="SAM" id="SignalP"/>
    </source>
</evidence>
<dbReference type="EMBL" id="CAEQ01001116">
    <property type="protein sequence ID" value="CCD13330.1"/>
    <property type="molecule type" value="Genomic_DNA"/>
</dbReference>
<gene>
    <name evidence="4" type="ORF">TCIL3000_0_40930</name>
</gene>
<evidence type="ECO:0000256" key="1">
    <source>
        <dbReference type="SAM" id="Coils"/>
    </source>
</evidence>
<feature type="signal peptide" evidence="3">
    <location>
        <begin position="1"/>
        <end position="21"/>
    </location>
</feature>
<comment type="caution">
    <text evidence="4">The sequence shown here is derived from an EMBL/GenBank/DDBJ whole genome shotgun (WGS) entry which is preliminary data.</text>
</comment>